<keyword evidence="2" id="KW-0812">Transmembrane</keyword>
<dbReference type="GO" id="GO:0006685">
    <property type="term" value="P:sphingomyelin catabolic process"/>
    <property type="evidence" value="ECO:0007669"/>
    <property type="project" value="TreeGrafter"/>
</dbReference>
<dbReference type="PANTHER" id="PTHR12988:SF6">
    <property type="entry name" value="SPHINGOMYELIN PHOSPHODIESTERASE 4"/>
    <property type="match status" value="1"/>
</dbReference>
<dbReference type="GO" id="GO:0016020">
    <property type="term" value="C:membrane"/>
    <property type="evidence" value="ECO:0007669"/>
    <property type="project" value="UniProtKB-SubCell"/>
</dbReference>
<dbReference type="GO" id="GO:0050290">
    <property type="term" value="F:sphingomyelin phosphodiesterase D activity"/>
    <property type="evidence" value="ECO:0007669"/>
    <property type="project" value="InterPro"/>
</dbReference>
<organism evidence="5 6">
    <name type="scientific">Caenorhabditis tropicalis</name>
    <dbReference type="NCBI Taxonomy" id="1561998"/>
    <lineage>
        <taxon>Eukaryota</taxon>
        <taxon>Metazoa</taxon>
        <taxon>Ecdysozoa</taxon>
        <taxon>Nematoda</taxon>
        <taxon>Chromadorea</taxon>
        <taxon>Rhabditida</taxon>
        <taxon>Rhabditina</taxon>
        <taxon>Rhabditomorpha</taxon>
        <taxon>Rhabditoidea</taxon>
        <taxon>Rhabditidae</taxon>
        <taxon>Peloderinae</taxon>
        <taxon>Caenorhabditis</taxon>
    </lineage>
</organism>
<accession>A0A1I7UXY5</accession>
<evidence type="ECO:0000313" key="5">
    <source>
        <dbReference type="Proteomes" id="UP000095282"/>
    </source>
</evidence>
<dbReference type="Proteomes" id="UP000095282">
    <property type="component" value="Unplaced"/>
</dbReference>
<proteinExistence type="predicted"/>
<reference evidence="6" key="1">
    <citation type="submission" date="2016-11" db="UniProtKB">
        <authorList>
            <consortium name="WormBaseParasite"/>
        </authorList>
    </citation>
    <scope>IDENTIFICATION</scope>
</reference>
<protein>
    <submittedName>
        <fullName evidence="6">NR LBD domain-containing protein</fullName>
    </submittedName>
</protein>
<keyword evidence="4" id="KW-0472">Membrane</keyword>
<dbReference type="STRING" id="1561998.A0A1I7UXY5"/>
<evidence type="ECO:0000256" key="3">
    <source>
        <dbReference type="ARBA" id="ARBA00022989"/>
    </source>
</evidence>
<dbReference type="GO" id="GO:0046513">
    <property type="term" value="P:ceramide biosynthetic process"/>
    <property type="evidence" value="ECO:0007669"/>
    <property type="project" value="TreeGrafter"/>
</dbReference>
<comment type="subcellular location">
    <subcellularLocation>
        <location evidence="1">Membrane</location>
        <topology evidence="1">Single-pass membrane protein</topology>
    </subcellularLocation>
</comment>
<name>A0A1I7UXY5_9PELO</name>
<dbReference type="PANTHER" id="PTHR12988">
    <property type="entry name" value="SPHINGOMYELIN PHOSPHODIESTERASE 4"/>
    <property type="match status" value="1"/>
</dbReference>
<dbReference type="GO" id="GO:0046475">
    <property type="term" value="P:glycerophospholipid catabolic process"/>
    <property type="evidence" value="ECO:0007669"/>
    <property type="project" value="TreeGrafter"/>
</dbReference>
<sequence length="592" mass="67871">MFQQRQLYTENQPLDDVFAICRDISSNIISTEKNVAVARMIIHRLFRNPNIDLCAILPPLIQQQYQESQYNHINSLINGNSLFFETVLEDDQLCTDLWDSILFQCEVSTAPTDPAKDSILFSAVSQYVTRMLPCDETTSTSIAVPRSPKTTHQTIRTPLQLFRADSPLVNRISIEDRSQIMSVSNVNFQPRLVQNFCSFVAKSCTTAQFTNANKLLLIRFLLKQFHVFCQFNTGDVDVDNWKLDLMTAAPFKMQLYEFFKSSISQVPTATVFRDIIMCWLTYSRPWRYHNMSNPSDFAPAAKYRHFFEKNVEFYEVILGKIIKRFSAFEMCEELIASLRAVIEFAWKEPQTLLLRHIQLDIQPHSFELLEQMQVVVKRHRNLIKAEEKENSGFWNSLFGSGESLRLQSSRRVVSELIALMKDSDSYMGTRLMSDIDVSGTEHGASNLNITNANDRTCATVLNETPKSSLGIPDHYVDHMSNHMLLTPNGQRQVLNREKRFDYSKCIKDDPKAPVRSYELAFAVRIMTALALKMNQLAFVRTVGEHYSERSVVGAIARKIMYPPVPNLDPNATVPAYSARIIRSPPLLRLRVS</sequence>
<evidence type="ECO:0000256" key="4">
    <source>
        <dbReference type="ARBA" id="ARBA00023136"/>
    </source>
</evidence>
<evidence type="ECO:0000313" key="6">
    <source>
        <dbReference type="WBParaSite" id="Csp11.Scaffold630.g20449.t3"/>
    </source>
</evidence>
<dbReference type="WBParaSite" id="Csp11.Scaffold630.g20449.t3">
    <property type="protein sequence ID" value="Csp11.Scaffold630.g20449.t3"/>
    <property type="gene ID" value="Csp11.Scaffold630.g20449"/>
</dbReference>
<keyword evidence="5" id="KW-1185">Reference proteome</keyword>
<evidence type="ECO:0000256" key="2">
    <source>
        <dbReference type="ARBA" id="ARBA00022692"/>
    </source>
</evidence>
<dbReference type="InterPro" id="IPR024129">
    <property type="entry name" value="Sphingomy_SMPD4"/>
</dbReference>
<evidence type="ECO:0000256" key="1">
    <source>
        <dbReference type="ARBA" id="ARBA00004167"/>
    </source>
</evidence>
<dbReference type="AlphaFoldDB" id="A0A1I7UXY5"/>
<keyword evidence="3" id="KW-1133">Transmembrane helix</keyword>